<dbReference type="EMBL" id="ON510776">
    <property type="protein sequence ID" value="WAP91693.1"/>
    <property type="molecule type" value="Genomic_DNA"/>
</dbReference>
<comment type="subcellular location">
    <subcellularLocation>
        <location evidence="1">Membrane</location>
        <topology evidence="1">Multi-pass membrane protein</topology>
    </subcellularLocation>
</comment>
<gene>
    <name evidence="12" type="primary">ND4L</name>
</gene>
<evidence type="ECO:0000256" key="3">
    <source>
        <dbReference type="ARBA" id="ARBA00016612"/>
    </source>
</evidence>
<dbReference type="GO" id="GO:0016020">
    <property type="term" value="C:membrane"/>
    <property type="evidence" value="ECO:0007669"/>
    <property type="project" value="UniProtKB-SubCell"/>
</dbReference>
<dbReference type="Pfam" id="PF00420">
    <property type="entry name" value="Oxidored_q2"/>
    <property type="match status" value="1"/>
</dbReference>
<reference evidence="12" key="1">
    <citation type="submission" date="2022-05" db="EMBL/GenBank/DDBJ databases">
        <title>Comparative analysis of complete mitochondrial genomes of five leafhopper species in the subfamily Idiocerinae (Hemiptera: Cicadellidae) and phylogenetic implications.</title>
        <authorList>
            <person name="Tian L."/>
            <person name="Yang W."/>
            <person name="Si C."/>
            <person name="Zhang B."/>
        </authorList>
    </citation>
    <scope>NUCLEOTIDE SEQUENCE</scope>
</reference>
<organism evidence="12">
    <name type="scientific">Idiocerus consimilis</name>
    <dbReference type="NCBI Taxonomy" id="3004243"/>
    <lineage>
        <taxon>Eukaryota</taxon>
        <taxon>Metazoa</taxon>
        <taxon>Ecdysozoa</taxon>
        <taxon>Arthropoda</taxon>
        <taxon>Hexapoda</taxon>
        <taxon>Insecta</taxon>
        <taxon>Pterygota</taxon>
        <taxon>Neoptera</taxon>
        <taxon>Paraneoptera</taxon>
        <taxon>Hemiptera</taxon>
        <taxon>Auchenorrhyncha</taxon>
        <taxon>Membracoidea</taxon>
        <taxon>Cicadellidae</taxon>
        <taxon>Eurymelinae</taxon>
        <taxon>Idiocerini</taxon>
        <taxon>Idiocerus</taxon>
    </lineage>
</organism>
<keyword evidence="4 11" id="KW-0812">Transmembrane</keyword>
<sequence length="92" mass="10951">MNSIFIIYLFMFSLLSLVLIRKHILLCLLSLEFIILSLLYLILIYCLLFSYSMYIYLFFMTFYVCEGVLGLSVLVCMIRSHGNDYLNSMFLW</sequence>
<keyword evidence="12" id="KW-0496">Mitochondrion</keyword>
<comment type="catalytic activity">
    <reaction evidence="10">
        <text>a ubiquinone + NADH + 5 H(+)(in) = a ubiquinol + NAD(+) + 4 H(+)(out)</text>
        <dbReference type="Rhea" id="RHEA:29091"/>
        <dbReference type="Rhea" id="RHEA-COMP:9565"/>
        <dbReference type="Rhea" id="RHEA-COMP:9566"/>
        <dbReference type="ChEBI" id="CHEBI:15378"/>
        <dbReference type="ChEBI" id="CHEBI:16389"/>
        <dbReference type="ChEBI" id="CHEBI:17976"/>
        <dbReference type="ChEBI" id="CHEBI:57540"/>
        <dbReference type="ChEBI" id="CHEBI:57945"/>
        <dbReference type="EC" id="7.1.1.2"/>
    </reaction>
</comment>
<dbReference type="Gene3D" id="1.10.287.3510">
    <property type="match status" value="1"/>
</dbReference>
<evidence type="ECO:0000256" key="2">
    <source>
        <dbReference type="ARBA" id="ARBA00010519"/>
    </source>
</evidence>
<keyword evidence="8 11" id="KW-0472">Membrane</keyword>
<dbReference type="AlphaFoldDB" id="A0A9E9FYY0"/>
<evidence type="ECO:0000256" key="4">
    <source>
        <dbReference type="ARBA" id="ARBA00022692"/>
    </source>
</evidence>
<keyword evidence="5" id="KW-1278">Translocase</keyword>
<dbReference type="InterPro" id="IPR039428">
    <property type="entry name" value="NUOK/Mnh_C1-like"/>
</dbReference>
<protein>
    <recommendedName>
        <fullName evidence="3">NADH-ubiquinone oxidoreductase chain 4L</fullName>
    </recommendedName>
    <alternativeName>
        <fullName evidence="9">NADH dehydrogenase subunit 4L</fullName>
    </alternativeName>
</protein>
<evidence type="ECO:0000256" key="5">
    <source>
        <dbReference type="ARBA" id="ARBA00022967"/>
    </source>
</evidence>
<feature type="transmembrane region" description="Helical" evidence="11">
    <location>
        <begin position="57"/>
        <end position="78"/>
    </location>
</feature>
<keyword evidence="7" id="KW-0520">NAD</keyword>
<accession>A0A9E9FYY0</accession>
<dbReference type="CTD" id="4539"/>
<evidence type="ECO:0000256" key="7">
    <source>
        <dbReference type="ARBA" id="ARBA00023027"/>
    </source>
</evidence>
<evidence type="ECO:0000256" key="1">
    <source>
        <dbReference type="ARBA" id="ARBA00004141"/>
    </source>
</evidence>
<evidence type="ECO:0000256" key="8">
    <source>
        <dbReference type="ARBA" id="ARBA00023136"/>
    </source>
</evidence>
<geneLocation type="mitochondrion" evidence="12"/>
<dbReference type="GO" id="GO:0008137">
    <property type="term" value="F:NADH dehydrogenase (ubiquinone) activity"/>
    <property type="evidence" value="ECO:0007669"/>
    <property type="project" value="UniProtKB-EC"/>
</dbReference>
<keyword evidence="6 11" id="KW-1133">Transmembrane helix</keyword>
<dbReference type="RefSeq" id="YP_010610872.1">
    <property type="nucleotide sequence ID" value="NC_070003.1"/>
</dbReference>
<feature type="transmembrane region" description="Helical" evidence="11">
    <location>
        <begin position="6"/>
        <end position="24"/>
    </location>
</feature>
<evidence type="ECO:0000256" key="6">
    <source>
        <dbReference type="ARBA" id="ARBA00022989"/>
    </source>
</evidence>
<proteinExistence type="inferred from homology"/>
<evidence type="ECO:0000256" key="10">
    <source>
        <dbReference type="ARBA" id="ARBA00049551"/>
    </source>
</evidence>
<name>A0A9E9FYY0_9HEMI</name>
<evidence type="ECO:0000256" key="9">
    <source>
        <dbReference type="ARBA" id="ARBA00031586"/>
    </source>
</evidence>
<comment type="similarity">
    <text evidence="2">Belongs to the complex I subunit 4L family.</text>
</comment>
<evidence type="ECO:0000256" key="11">
    <source>
        <dbReference type="SAM" id="Phobius"/>
    </source>
</evidence>
<feature type="transmembrane region" description="Helical" evidence="11">
    <location>
        <begin position="31"/>
        <end position="51"/>
    </location>
</feature>
<dbReference type="GeneID" id="77652038"/>
<evidence type="ECO:0000313" key="12">
    <source>
        <dbReference type="EMBL" id="WAP91693.1"/>
    </source>
</evidence>